<evidence type="ECO:0000313" key="2">
    <source>
        <dbReference type="EMBL" id="KAA3500822.1"/>
    </source>
</evidence>
<accession>A0AA88F067</accession>
<comment type="caution">
    <text evidence="2">The sequence shown here is derived from an EMBL/GenBank/DDBJ whole genome shotgun (WGS) entry which is preliminary data.</text>
</comment>
<dbReference type="Proteomes" id="UP000473658">
    <property type="component" value="Unassembled WGS sequence"/>
</dbReference>
<dbReference type="NCBIfam" id="TIGR01537">
    <property type="entry name" value="portal_HK97"/>
    <property type="match status" value="1"/>
</dbReference>
<evidence type="ECO:0000313" key="3">
    <source>
        <dbReference type="Proteomes" id="UP000473658"/>
    </source>
</evidence>
<dbReference type="RefSeq" id="WP_149900124.1">
    <property type="nucleotide sequence ID" value="NZ_QRFF01000004.1"/>
</dbReference>
<dbReference type="AlphaFoldDB" id="A0AA88F067"/>
<protein>
    <submittedName>
        <fullName evidence="2">Phage portal protein</fullName>
    </submittedName>
</protein>
<dbReference type="InterPro" id="IPR006427">
    <property type="entry name" value="Portal_HK97"/>
</dbReference>
<feature type="region of interest" description="Disordered" evidence="1">
    <location>
        <begin position="390"/>
        <end position="423"/>
    </location>
</feature>
<dbReference type="InterPro" id="IPR006944">
    <property type="entry name" value="Phage/GTA_portal"/>
</dbReference>
<dbReference type="Pfam" id="PF04860">
    <property type="entry name" value="Phage_portal"/>
    <property type="match status" value="1"/>
</dbReference>
<gene>
    <name evidence="2" type="ORF">DXM27_16595</name>
</gene>
<name>A0AA88F067_RHIRH</name>
<feature type="compositionally biased region" description="Basic and acidic residues" evidence="1">
    <location>
        <begin position="82"/>
        <end position="91"/>
    </location>
</feature>
<sequence length="423" mass="45478">MFGLFGKRDLQRVATTVTPTAEQRSLAEPSAFDFAIFGATPSSAGVTVSPASAMSVPAIAAGVRAIAEAVSILPLHAFRREENGSRERDSNHPAFRMLNGDANPWTRGPQLRELLTADAILHGNGYAQIVRDNSGQPRELHRLLPTAVSVEINSLTGEPRYRVTQSIGVRHISFADMLHVRAPSSLSTDGTTGRSPIMTAKDAVGLLITLQQHACRLFANGGRPSGILSFPQKLGAEVAARIKASWQAATGGGNSGGTAVLEEGGNFTPLAFSSVDAQFLEIWALAITEVARVLRVPPVLLMDYSRQTWANAETGGQQFLTYSLAPWLARWEAEATLKLIAPEDREEVFVEHLTDALLRADFATRATAYGQYRSMGAMTANEVRVGLNLAPRPDGDTLQNPYTTTTTTTVAPSNENKKKEDAA</sequence>
<feature type="region of interest" description="Disordered" evidence="1">
    <location>
        <begin position="82"/>
        <end position="101"/>
    </location>
</feature>
<reference evidence="2 3" key="1">
    <citation type="submission" date="2018-08" db="EMBL/GenBank/DDBJ databases">
        <title>Crown Gall in kiwifruit.</title>
        <authorList>
            <person name="Visnovsky S.B."/>
            <person name="Pitman A.R."/>
        </authorList>
    </citation>
    <scope>NUCLEOTIDE SEQUENCE [LARGE SCALE GENOMIC DNA]</scope>
    <source>
        <strain evidence="2 3">SBV_302_78_2</strain>
    </source>
</reference>
<dbReference type="EMBL" id="QRFF01000004">
    <property type="protein sequence ID" value="KAA3500822.1"/>
    <property type="molecule type" value="Genomic_DNA"/>
</dbReference>
<organism evidence="2 3">
    <name type="scientific">Rhizobium rhizogenes</name>
    <name type="common">Agrobacterium rhizogenes</name>
    <dbReference type="NCBI Taxonomy" id="359"/>
    <lineage>
        <taxon>Bacteria</taxon>
        <taxon>Pseudomonadati</taxon>
        <taxon>Pseudomonadota</taxon>
        <taxon>Alphaproteobacteria</taxon>
        <taxon>Hyphomicrobiales</taxon>
        <taxon>Rhizobiaceae</taxon>
        <taxon>Rhizobium/Agrobacterium group</taxon>
        <taxon>Rhizobium</taxon>
    </lineage>
</organism>
<proteinExistence type="predicted"/>
<evidence type="ECO:0000256" key="1">
    <source>
        <dbReference type="SAM" id="MobiDB-lite"/>
    </source>
</evidence>